<dbReference type="SUPFAM" id="SSF52540">
    <property type="entry name" value="P-loop containing nucleoside triphosphate hydrolases"/>
    <property type="match status" value="1"/>
</dbReference>
<dbReference type="PANTHER" id="PTHR12169:SF2">
    <property type="entry name" value="AFG1P"/>
    <property type="match status" value="1"/>
</dbReference>
<dbReference type="GO" id="GO:0005524">
    <property type="term" value="F:ATP binding"/>
    <property type="evidence" value="ECO:0007669"/>
    <property type="project" value="UniProtKB-KW"/>
</dbReference>
<dbReference type="InterPro" id="IPR005654">
    <property type="entry name" value="ATPase_AFG1-like"/>
</dbReference>
<keyword evidence="2" id="KW-0547">Nucleotide-binding</keyword>
<proteinExistence type="inferred from homology"/>
<evidence type="ECO:0000256" key="1">
    <source>
        <dbReference type="ARBA" id="ARBA00010322"/>
    </source>
</evidence>
<gene>
    <name evidence="5" type="ORF">NADFUDRAFT_47569</name>
</gene>
<dbReference type="Pfam" id="PF03969">
    <property type="entry name" value="AFG1_ATPase"/>
    <property type="match status" value="1"/>
</dbReference>
<dbReference type="Proteomes" id="UP000095009">
    <property type="component" value="Unassembled WGS sequence"/>
</dbReference>
<feature type="region of interest" description="Disordered" evidence="4">
    <location>
        <begin position="545"/>
        <end position="573"/>
    </location>
</feature>
<evidence type="ECO:0000256" key="2">
    <source>
        <dbReference type="ARBA" id="ARBA00022741"/>
    </source>
</evidence>
<evidence type="ECO:0000256" key="3">
    <source>
        <dbReference type="ARBA" id="ARBA00022840"/>
    </source>
</evidence>
<organism evidence="5 6">
    <name type="scientific">Nadsonia fulvescens var. elongata DSM 6958</name>
    <dbReference type="NCBI Taxonomy" id="857566"/>
    <lineage>
        <taxon>Eukaryota</taxon>
        <taxon>Fungi</taxon>
        <taxon>Dikarya</taxon>
        <taxon>Ascomycota</taxon>
        <taxon>Saccharomycotina</taxon>
        <taxon>Dipodascomycetes</taxon>
        <taxon>Dipodascales</taxon>
        <taxon>Dipodascales incertae sedis</taxon>
        <taxon>Nadsonia</taxon>
    </lineage>
</organism>
<dbReference type="PANTHER" id="PTHR12169">
    <property type="entry name" value="ATPASE N2B"/>
    <property type="match status" value="1"/>
</dbReference>
<keyword evidence="3" id="KW-0067">ATP-binding</keyword>
<dbReference type="GO" id="GO:0005739">
    <property type="term" value="C:mitochondrion"/>
    <property type="evidence" value="ECO:0007669"/>
    <property type="project" value="TreeGrafter"/>
</dbReference>
<dbReference type="EMBL" id="KV454412">
    <property type="protein sequence ID" value="ODQ64354.1"/>
    <property type="molecule type" value="Genomic_DNA"/>
</dbReference>
<dbReference type="AlphaFoldDB" id="A0A1E3PGL4"/>
<dbReference type="GO" id="GO:0016887">
    <property type="term" value="F:ATP hydrolysis activity"/>
    <property type="evidence" value="ECO:0007669"/>
    <property type="project" value="InterPro"/>
</dbReference>
<dbReference type="InterPro" id="IPR027417">
    <property type="entry name" value="P-loop_NTPase"/>
</dbReference>
<protein>
    <recommendedName>
        <fullName evidence="7">AFG1-like ATPase</fullName>
    </recommendedName>
</protein>
<evidence type="ECO:0000256" key="4">
    <source>
        <dbReference type="SAM" id="MobiDB-lite"/>
    </source>
</evidence>
<name>A0A1E3PGL4_9ASCO</name>
<dbReference type="OrthoDB" id="548867at2759"/>
<evidence type="ECO:0000313" key="5">
    <source>
        <dbReference type="EMBL" id="ODQ64354.1"/>
    </source>
</evidence>
<dbReference type="Gene3D" id="3.40.50.300">
    <property type="entry name" value="P-loop containing nucleotide triphosphate hydrolases"/>
    <property type="match status" value="1"/>
</dbReference>
<comment type="similarity">
    <text evidence="1">Belongs to the AFG1 ATPase family.</text>
</comment>
<dbReference type="NCBIfam" id="NF040713">
    <property type="entry name" value="ZapE"/>
    <property type="match status" value="1"/>
</dbReference>
<accession>A0A1E3PGL4</accession>
<evidence type="ECO:0000313" key="6">
    <source>
        <dbReference type="Proteomes" id="UP000095009"/>
    </source>
</evidence>
<sequence length="703" mass="80411">MAMPVSFAGTKARLMSFTAASVNGGVRNSLFLGRLLASDSFLSINRGYTTSIEHNLKAESELSVASAESSLVITDPFVLYQNRVALGLLRPDEAQLRAALQFQKLYYRVKDYNPPEDFSHKVRELTELLKREIREEKENEAREALEGKQKKSGGLSILQAARARQKSTWYDTNRRSLELIRILSDEEELLNFRSPQGLLIHGEVGCGKSMLMDIFAESLPHQSKIRYHYSNFMLSIYARIHKATELRKKNPQSTNIDNLTQEYILLEIAQDLVHENTVLLLDEFMLPDMAAAKIVKTLFTYFFKLGGVLVGTSNRLPEELYATEFKKNQFLSFYAVLQARCVSYDMCSETDWREVFSAETNETNELNTKSESAFVLSPTRFARHYYIGSENIEDTDKEWKQEVKQIIPDMSKLSPNILTIYGRPFIIPHQDKEARIAMFTFDDLCGKALAAADYISLASNYETIILDQVPYLLITMKNEARRFITLLDALYESKCKLVIRSEGSPDNLFFPDMSIPGVGDRNRSSEASLLSEMYSAVHQDLSHPFRPNVSSYDSDQPADTTDTRNDPANIPNKDFTKLSAFTGEDEKFAYKRAVSRLKEMTGSDRWWSQKWAPIGDSTRLWEEFETAKPLRDVQPSISSSAYIKGLDTSLIYKDQERVFQDRPAFDEHHFWSMASWGKAGLNTKDGLTRRWLEGSHFYEQNKT</sequence>
<feature type="compositionally biased region" description="Polar residues" evidence="4">
    <location>
        <begin position="548"/>
        <end position="560"/>
    </location>
</feature>
<reference evidence="5 6" key="1">
    <citation type="journal article" date="2016" name="Proc. Natl. Acad. Sci. U.S.A.">
        <title>Comparative genomics of biotechnologically important yeasts.</title>
        <authorList>
            <person name="Riley R."/>
            <person name="Haridas S."/>
            <person name="Wolfe K.H."/>
            <person name="Lopes M.R."/>
            <person name="Hittinger C.T."/>
            <person name="Goeker M."/>
            <person name="Salamov A.A."/>
            <person name="Wisecaver J.H."/>
            <person name="Long T.M."/>
            <person name="Calvey C.H."/>
            <person name="Aerts A.L."/>
            <person name="Barry K.W."/>
            <person name="Choi C."/>
            <person name="Clum A."/>
            <person name="Coughlan A.Y."/>
            <person name="Deshpande S."/>
            <person name="Douglass A.P."/>
            <person name="Hanson S.J."/>
            <person name="Klenk H.-P."/>
            <person name="LaButti K.M."/>
            <person name="Lapidus A."/>
            <person name="Lindquist E.A."/>
            <person name="Lipzen A.M."/>
            <person name="Meier-Kolthoff J.P."/>
            <person name="Ohm R.A."/>
            <person name="Otillar R.P."/>
            <person name="Pangilinan J.L."/>
            <person name="Peng Y."/>
            <person name="Rokas A."/>
            <person name="Rosa C.A."/>
            <person name="Scheuner C."/>
            <person name="Sibirny A.A."/>
            <person name="Slot J.C."/>
            <person name="Stielow J.B."/>
            <person name="Sun H."/>
            <person name="Kurtzman C.P."/>
            <person name="Blackwell M."/>
            <person name="Grigoriev I.V."/>
            <person name="Jeffries T.W."/>
        </authorList>
    </citation>
    <scope>NUCLEOTIDE SEQUENCE [LARGE SCALE GENOMIC DNA]</scope>
    <source>
        <strain evidence="5 6">DSM 6958</strain>
    </source>
</reference>
<evidence type="ECO:0008006" key="7">
    <source>
        <dbReference type="Google" id="ProtNLM"/>
    </source>
</evidence>
<keyword evidence="6" id="KW-1185">Reference proteome</keyword>
<dbReference type="FunFam" id="3.40.50.300:FF:002222">
    <property type="entry name" value="AFG1-family ATPase, variant"/>
    <property type="match status" value="1"/>
</dbReference>